<reference evidence="4 5" key="1">
    <citation type="submission" date="2017-10" db="EMBL/GenBank/DDBJ databases">
        <title>Two draft genome sequences of Pusillimonas sp. strains isolated from a nitrate- and radionuclide-contaminated groundwater in Russia.</title>
        <authorList>
            <person name="Grouzdev D.S."/>
            <person name="Tourova T.P."/>
            <person name="Goeva M.A."/>
            <person name="Babich T.L."/>
            <person name="Sokolova D.S."/>
            <person name="Abdullin R."/>
            <person name="Poltaraus A.B."/>
            <person name="Toshchakov S.V."/>
            <person name="Nazina T.N."/>
        </authorList>
    </citation>
    <scope>NUCLEOTIDE SEQUENCE [LARGE SCALE GENOMIC DNA]</scope>
    <source>
        <strain evidence="4 5">JR1/69-2-13</strain>
    </source>
</reference>
<dbReference type="InterPro" id="IPR036148">
    <property type="entry name" value="MmgE/PrpD_sf"/>
</dbReference>
<feature type="domain" description="MmgE/PrpD N-terminal" evidence="2">
    <location>
        <begin position="6"/>
        <end position="241"/>
    </location>
</feature>
<dbReference type="Gene3D" id="3.30.1330.120">
    <property type="entry name" value="2-methylcitrate dehydratase PrpD"/>
    <property type="match status" value="1"/>
</dbReference>
<dbReference type="InterPro" id="IPR005656">
    <property type="entry name" value="MmgE_PrpD"/>
</dbReference>
<dbReference type="SUPFAM" id="SSF103378">
    <property type="entry name" value="2-methylcitrate dehydratase PrpD"/>
    <property type="match status" value="1"/>
</dbReference>
<evidence type="ECO:0000313" key="4">
    <source>
        <dbReference type="EMBL" id="PLC54661.1"/>
    </source>
</evidence>
<dbReference type="InterPro" id="IPR045336">
    <property type="entry name" value="MmgE_PrpD_N"/>
</dbReference>
<protein>
    <recommendedName>
        <fullName evidence="6">MmgE/PrpD family protein</fullName>
    </recommendedName>
</protein>
<evidence type="ECO:0000259" key="3">
    <source>
        <dbReference type="Pfam" id="PF19305"/>
    </source>
</evidence>
<dbReference type="Pfam" id="PF19305">
    <property type="entry name" value="MmgE_PrpD_C"/>
    <property type="match status" value="1"/>
</dbReference>
<gene>
    <name evidence="4" type="ORF">CR155_07880</name>
</gene>
<dbReference type="InterPro" id="IPR045337">
    <property type="entry name" value="MmgE_PrpD_C"/>
</dbReference>
<comment type="similarity">
    <text evidence="1">Belongs to the PrpD family.</text>
</comment>
<dbReference type="InterPro" id="IPR042183">
    <property type="entry name" value="MmgE/PrpD_sf_1"/>
</dbReference>
<dbReference type="RefSeq" id="WP_102069431.1">
    <property type="nucleotide sequence ID" value="NZ_PDNV01000004.1"/>
</dbReference>
<evidence type="ECO:0008006" key="6">
    <source>
        <dbReference type="Google" id="ProtNLM"/>
    </source>
</evidence>
<dbReference type="InterPro" id="IPR042188">
    <property type="entry name" value="MmgE/PrpD_sf_2"/>
</dbReference>
<dbReference type="Pfam" id="PF03972">
    <property type="entry name" value="MmgE_PrpD_N"/>
    <property type="match status" value="1"/>
</dbReference>
<keyword evidence="5" id="KW-1185">Reference proteome</keyword>
<proteinExistence type="inferred from homology"/>
<comment type="caution">
    <text evidence="4">The sequence shown here is derived from an EMBL/GenBank/DDBJ whole genome shotgun (WGS) entry which is preliminary data.</text>
</comment>
<dbReference type="Gene3D" id="1.10.4100.10">
    <property type="entry name" value="2-methylcitrate dehydratase PrpD"/>
    <property type="match status" value="1"/>
</dbReference>
<evidence type="ECO:0000313" key="5">
    <source>
        <dbReference type="Proteomes" id="UP000234328"/>
    </source>
</evidence>
<feature type="domain" description="MmgE/PrpD C-terminal" evidence="3">
    <location>
        <begin position="268"/>
        <end position="427"/>
    </location>
</feature>
<sequence>MGLTLELARLVADARSQDIDDAALTAAGLGFMDTIATAFAGAHEDASQKALAFARKRSIADSGLCALPWLPDALPASLAALVFGTAAHALDFDDVALSGHPSAVLVPSILCEGLATRRSGRTCLEAYVIGYQVWAELFRREPDPLHTKGWHPTAAYGVLAASAAIAYMRQTNAHDIATTLAVAASLSSGLVSNFGTMTKPLHAGRAASLAFEANEYTSLGLTASHDALEHDSGFVNAISPEGRADRLSPILRGGAWQISRHGLCIKQYPVCYGAHRAIDGAIDLATAYDIQFEDVVRVGVGLGRSQLAMLRNNSPKTGLEAKFSIQFAIAAAMDQRSVSLSQLTDEYVTRPHIQNFYEKVDTWCIEEPDPGDPTFSRYDEVRIDLKDRQTLHSGDVLYPRGHAENPVTAESLQKKFDDCLQRFAAEEKLATGRVSRLDPDALFVKLGAMAACEDVSFLFIQ</sequence>
<name>A0A2N4UI05_9BURK</name>
<evidence type="ECO:0000256" key="1">
    <source>
        <dbReference type="ARBA" id="ARBA00006174"/>
    </source>
</evidence>
<dbReference type="GO" id="GO:0016829">
    <property type="term" value="F:lyase activity"/>
    <property type="evidence" value="ECO:0007669"/>
    <property type="project" value="InterPro"/>
</dbReference>
<dbReference type="Proteomes" id="UP000234328">
    <property type="component" value="Unassembled WGS sequence"/>
</dbReference>
<dbReference type="PANTHER" id="PTHR16943">
    <property type="entry name" value="2-METHYLCITRATE DEHYDRATASE-RELATED"/>
    <property type="match status" value="1"/>
</dbReference>
<dbReference type="EMBL" id="PDNV01000004">
    <property type="protein sequence ID" value="PLC54661.1"/>
    <property type="molecule type" value="Genomic_DNA"/>
</dbReference>
<dbReference type="PANTHER" id="PTHR16943:SF8">
    <property type="entry name" value="2-METHYLCITRATE DEHYDRATASE"/>
    <property type="match status" value="1"/>
</dbReference>
<dbReference type="AlphaFoldDB" id="A0A2N4UI05"/>
<organism evidence="4 5">
    <name type="scientific">Pollutimonas nitritireducens</name>
    <dbReference type="NCBI Taxonomy" id="2045209"/>
    <lineage>
        <taxon>Bacteria</taxon>
        <taxon>Pseudomonadati</taxon>
        <taxon>Pseudomonadota</taxon>
        <taxon>Betaproteobacteria</taxon>
        <taxon>Burkholderiales</taxon>
        <taxon>Alcaligenaceae</taxon>
        <taxon>Pollutimonas</taxon>
    </lineage>
</organism>
<accession>A0A2N4UI05</accession>
<evidence type="ECO:0000259" key="2">
    <source>
        <dbReference type="Pfam" id="PF03972"/>
    </source>
</evidence>
<dbReference type="OrthoDB" id="8680281at2"/>